<dbReference type="RefSeq" id="WP_203786477.1">
    <property type="nucleotide sequence ID" value="NZ_BOMV01000073.1"/>
</dbReference>
<dbReference type="AlphaFoldDB" id="A0A919MTQ0"/>
<dbReference type="GO" id="GO:0008146">
    <property type="term" value="F:sulfotransferase activity"/>
    <property type="evidence" value="ECO:0007669"/>
    <property type="project" value="InterPro"/>
</dbReference>
<keyword evidence="2" id="KW-0325">Glycoprotein</keyword>
<reference evidence="4" key="1">
    <citation type="submission" date="2021-01" db="EMBL/GenBank/DDBJ databases">
        <title>Whole genome shotgun sequence of Actinoplanes rishiriensis NBRC 108556.</title>
        <authorList>
            <person name="Komaki H."/>
            <person name="Tamura T."/>
        </authorList>
    </citation>
    <scope>NUCLEOTIDE SEQUENCE</scope>
    <source>
        <strain evidence="4">NBRC 108556</strain>
    </source>
</reference>
<keyword evidence="1" id="KW-0808">Transferase</keyword>
<dbReference type="Gene3D" id="3.40.50.300">
    <property type="entry name" value="P-loop containing nucleotide triphosphate hydrolases"/>
    <property type="match status" value="1"/>
</dbReference>
<organism evidence="4 5">
    <name type="scientific">Paractinoplanes rishiriensis</name>
    <dbReference type="NCBI Taxonomy" id="1050105"/>
    <lineage>
        <taxon>Bacteria</taxon>
        <taxon>Bacillati</taxon>
        <taxon>Actinomycetota</taxon>
        <taxon>Actinomycetes</taxon>
        <taxon>Micromonosporales</taxon>
        <taxon>Micromonosporaceae</taxon>
        <taxon>Paractinoplanes</taxon>
    </lineage>
</organism>
<gene>
    <name evidence="4" type="ORF">Ari01nite_69510</name>
</gene>
<evidence type="ECO:0000256" key="1">
    <source>
        <dbReference type="ARBA" id="ARBA00022679"/>
    </source>
</evidence>
<dbReference type="PANTHER" id="PTHR10605:SF56">
    <property type="entry name" value="BIFUNCTIONAL HEPARAN SULFATE N-DEACETYLASE_N-SULFOTRANSFERASE"/>
    <property type="match status" value="1"/>
</dbReference>
<dbReference type="InterPro" id="IPR027417">
    <property type="entry name" value="P-loop_NTPase"/>
</dbReference>
<dbReference type="SUPFAM" id="SSF52540">
    <property type="entry name" value="P-loop containing nucleoside triphosphate hydrolases"/>
    <property type="match status" value="1"/>
</dbReference>
<dbReference type="EMBL" id="BOMV01000073">
    <property type="protein sequence ID" value="GIE99486.1"/>
    <property type="molecule type" value="Genomic_DNA"/>
</dbReference>
<accession>A0A919MTQ0</accession>
<dbReference type="Pfam" id="PF00685">
    <property type="entry name" value="Sulfotransfer_1"/>
    <property type="match status" value="1"/>
</dbReference>
<evidence type="ECO:0000259" key="3">
    <source>
        <dbReference type="Pfam" id="PF00685"/>
    </source>
</evidence>
<dbReference type="PANTHER" id="PTHR10605">
    <property type="entry name" value="HEPARAN SULFATE SULFOTRANSFERASE"/>
    <property type="match status" value="1"/>
</dbReference>
<name>A0A919MTQ0_9ACTN</name>
<evidence type="ECO:0000313" key="4">
    <source>
        <dbReference type="EMBL" id="GIE99486.1"/>
    </source>
</evidence>
<protein>
    <recommendedName>
        <fullName evidence="3">Sulfotransferase domain-containing protein</fullName>
    </recommendedName>
</protein>
<dbReference type="InterPro" id="IPR037359">
    <property type="entry name" value="NST/OST"/>
</dbReference>
<feature type="domain" description="Sulfotransferase" evidence="3">
    <location>
        <begin position="93"/>
        <end position="208"/>
    </location>
</feature>
<evidence type="ECO:0000313" key="5">
    <source>
        <dbReference type="Proteomes" id="UP000636960"/>
    </source>
</evidence>
<proteinExistence type="predicted"/>
<keyword evidence="5" id="KW-1185">Reference proteome</keyword>
<dbReference type="InterPro" id="IPR000863">
    <property type="entry name" value="Sulfotransferase_dom"/>
</dbReference>
<comment type="caution">
    <text evidence="4">The sequence shown here is derived from an EMBL/GenBank/DDBJ whole genome shotgun (WGS) entry which is preliminary data.</text>
</comment>
<evidence type="ECO:0000256" key="2">
    <source>
        <dbReference type="ARBA" id="ARBA00023180"/>
    </source>
</evidence>
<sequence length="261" mass="29696">MAKIRTTRSGTPLVCIIGAKKAATTSLFTWLAAAPEINPSGTKELHYFSHVTQGDRDWYLSHFDRHAVGRLLLEASPYYLFHPSAAMHCAENFENVKAIAVLRDPVERAYSDYQQSVRRGREKLSFEEAIEVEPRRLAGEEEKLKRDPGYSSFSHRSYGYFSRGIYAPQIERWRAAIGAENVLVCDFHRLTRGDRKSALEVLSFLSISRAYADKAIGSANTQRYPPLAGATRRRLRRAYQSSDEELSSLTGVHFSWMKEQK</sequence>
<dbReference type="Proteomes" id="UP000636960">
    <property type="component" value="Unassembled WGS sequence"/>
</dbReference>